<dbReference type="InterPro" id="IPR017871">
    <property type="entry name" value="ABC_transporter-like_CS"/>
</dbReference>
<dbReference type="InterPro" id="IPR010128">
    <property type="entry name" value="ATPase_T1SS_PrtD-like"/>
</dbReference>
<dbReference type="Pfam" id="PF00664">
    <property type="entry name" value="ABC_membrane"/>
    <property type="match status" value="1"/>
</dbReference>
<keyword evidence="9 10" id="KW-0472">Membrane</keyword>
<evidence type="ECO:0000259" key="11">
    <source>
        <dbReference type="PROSITE" id="PS50893"/>
    </source>
</evidence>
<dbReference type="GO" id="GO:0140359">
    <property type="term" value="F:ABC-type transporter activity"/>
    <property type="evidence" value="ECO:0007669"/>
    <property type="project" value="InterPro"/>
</dbReference>
<keyword evidence="14" id="KW-1185">Reference proteome</keyword>
<dbReference type="InterPro" id="IPR047957">
    <property type="entry name" value="ABC_AprD-like_6TM"/>
</dbReference>
<dbReference type="GO" id="GO:0005886">
    <property type="term" value="C:plasma membrane"/>
    <property type="evidence" value="ECO:0007669"/>
    <property type="project" value="UniProtKB-SubCell"/>
</dbReference>
<keyword evidence="7" id="KW-0067">ATP-binding</keyword>
<keyword evidence="5 10" id="KW-0812">Transmembrane</keyword>
<dbReference type="Gene3D" id="1.20.1560.10">
    <property type="entry name" value="ABC transporter type 1, transmembrane domain"/>
    <property type="match status" value="1"/>
</dbReference>
<dbReference type="InterPro" id="IPR039421">
    <property type="entry name" value="Type_1_exporter"/>
</dbReference>
<gene>
    <name evidence="13" type="ORF">GIW81_17100</name>
</gene>
<dbReference type="FunFam" id="3.40.50.300:FF:001444">
    <property type="entry name" value="ABC transporter ATP-binding protein"/>
    <property type="match status" value="1"/>
</dbReference>
<dbReference type="SUPFAM" id="SSF90123">
    <property type="entry name" value="ABC transporter transmembrane region"/>
    <property type="match status" value="1"/>
</dbReference>
<feature type="transmembrane region" description="Helical" evidence="10">
    <location>
        <begin position="21"/>
        <end position="47"/>
    </location>
</feature>
<dbReference type="InterPro" id="IPR036640">
    <property type="entry name" value="ABC1_TM_sf"/>
</dbReference>
<dbReference type="Pfam" id="PF00005">
    <property type="entry name" value="ABC_tran"/>
    <property type="match status" value="1"/>
</dbReference>
<evidence type="ECO:0000256" key="7">
    <source>
        <dbReference type="ARBA" id="ARBA00022840"/>
    </source>
</evidence>
<dbReference type="PANTHER" id="PTHR24221:SF248">
    <property type="entry name" value="ABC TRANSPORTER TRANSMEMBRANE REGION"/>
    <property type="match status" value="1"/>
</dbReference>
<dbReference type="PANTHER" id="PTHR24221">
    <property type="entry name" value="ATP-BINDING CASSETTE SUB-FAMILY B"/>
    <property type="match status" value="1"/>
</dbReference>
<evidence type="ECO:0000256" key="1">
    <source>
        <dbReference type="ARBA" id="ARBA00004651"/>
    </source>
</evidence>
<comment type="similarity">
    <text evidence="2">Belongs to the ABC transporter superfamily.</text>
</comment>
<dbReference type="GO" id="GO:0016887">
    <property type="term" value="F:ATP hydrolysis activity"/>
    <property type="evidence" value="ECO:0007669"/>
    <property type="project" value="InterPro"/>
</dbReference>
<dbReference type="CDD" id="cd18586">
    <property type="entry name" value="ABC_6TM_PrtD_like"/>
    <property type="match status" value="1"/>
</dbReference>
<dbReference type="Proteomes" id="UP000440694">
    <property type="component" value="Unassembled WGS sequence"/>
</dbReference>
<dbReference type="PROSITE" id="PS50893">
    <property type="entry name" value="ABC_TRANSPORTER_2"/>
    <property type="match status" value="1"/>
</dbReference>
<comment type="subcellular location">
    <subcellularLocation>
        <location evidence="1">Cell membrane</location>
        <topology evidence="1">Multi-pass membrane protein</topology>
    </subcellularLocation>
</comment>
<evidence type="ECO:0000313" key="14">
    <source>
        <dbReference type="Proteomes" id="UP000440694"/>
    </source>
</evidence>
<feature type="transmembrane region" description="Helical" evidence="10">
    <location>
        <begin position="59"/>
        <end position="79"/>
    </location>
</feature>
<keyword evidence="8 10" id="KW-1133">Transmembrane helix</keyword>
<dbReference type="SUPFAM" id="SSF52540">
    <property type="entry name" value="P-loop containing nucleoside triphosphate hydrolases"/>
    <property type="match status" value="1"/>
</dbReference>
<dbReference type="GO" id="GO:0030253">
    <property type="term" value="P:protein secretion by the type I secretion system"/>
    <property type="evidence" value="ECO:0007669"/>
    <property type="project" value="InterPro"/>
</dbReference>
<dbReference type="InterPro" id="IPR011527">
    <property type="entry name" value="ABC1_TM_dom"/>
</dbReference>
<evidence type="ECO:0000256" key="9">
    <source>
        <dbReference type="ARBA" id="ARBA00023136"/>
    </source>
</evidence>
<dbReference type="RefSeq" id="WP_154740529.1">
    <property type="nucleotide sequence ID" value="NZ_WMBQ01000002.1"/>
</dbReference>
<evidence type="ECO:0000313" key="13">
    <source>
        <dbReference type="EMBL" id="MTD96059.1"/>
    </source>
</evidence>
<evidence type="ECO:0000256" key="8">
    <source>
        <dbReference type="ARBA" id="ARBA00022989"/>
    </source>
</evidence>
<evidence type="ECO:0000259" key="12">
    <source>
        <dbReference type="PROSITE" id="PS50929"/>
    </source>
</evidence>
<feature type="domain" description="ABC transmembrane type-1" evidence="12">
    <location>
        <begin position="26"/>
        <end position="304"/>
    </location>
</feature>
<sequence length="596" mass="63502">MRNGKAGSWRSSPVRAAIRRCSLAILGVAIFSGVINILALTGSFYMLQVYDRVLTSRSIPTLVGLTVLMAGLYAANGMLDFLRVRVMSRVGVRIDNELRENAFAAVQTLPLRFRKSGDGLQPIRDLDQIRSFLSGLGPTALFDLPWIPLYLAVVYLLHPWLGTFSLGGAVLLVFLTLLTELRSSAPMRDAAQSAGQRLALGEAVRRNAEVIKAMGLGGRMQKRWKEINSLHLAHQLKAADAVGGIGTVSKVLRLLLQSGMLGLGAYLVIEGELSGGAIIAGSIIMSRALAPIETSIAHWRGFVAARHSHRRLVELFRLLADDSEKVLELPQPRINVLVENLTLVPPGGTRAVLQGVNLGLAAGDGLGIIGPSGSGKSSLVRALVGAWLPVPNGGSVRLDGASLDQWSPDMLGRHIGYLPQGIELFEGTVAENIARFDEEAPDAAIVAAAQVAGVHDMIVHLPDGYQTQVGEGGALLSAGQRQRIALARALYGDPFFVVLDEPNSNLDQVGEAALTEAILSVRRRCGIVVVVAHRPSALVAVDKVLGLVGGRVQAFGPKEEALRRLLQPVADAGRGQRAEGPSSQMNLKVVGERHGV</sequence>
<dbReference type="AlphaFoldDB" id="A0A6I3KNL1"/>
<keyword evidence="3" id="KW-0813">Transport</keyword>
<dbReference type="NCBIfam" id="TIGR01842">
    <property type="entry name" value="type_I_sec_PrtD"/>
    <property type="match status" value="1"/>
</dbReference>
<dbReference type="InterPro" id="IPR003439">
    <property type="entry name" value="ABC_transporter-like_ATP-bd"/>
</dbReference>
<evidence type="ECO:0000256" key="10">
    <source>
        <dbReference type="SAM" id="Phobius"/>
    </source>
</evidence>
<organism evidence="13 14">
    <name type="scientific">Hyphomicrobium album</name>
    <dbReference type="NCBI Taxonomy" id="2665159"/>
    <lineage>
        <taxon>Bacteria</taxon>
        <taxon>Pseudomonadati</taxon>
        <taxon>Pseudomonadota</taxon>
        <taxon>Alphaproteobacteria</taxon>
        <taxon>Hyphomicrobiales</taxon>
        <taxon>Hyphomicrobiaceae</taxon>
        <taxon>Hyphomicrobium</taxon>
    </lineage>
</organism>
<dbReference type="GO" id="GO:0030256">
    <property type="term" value="C:type I protein secretion system complex"/>
    <property type="evidence" value="ECO:0007669"/>
    <property type="project" value="InterPro"/>
</dbReference>
<proteinExistence type="inferred from homology"/>
<dbReference type="InterPro" id="IPR027417">
    <property type="entry name" value="P-loop_NTPase"/>
</dbReference>
<name>A0A6I3KNL1_9HYPH</name>
<evidence type="ECO:0000256" key="4">
    <source>
        <dbReference type="ARBA" id="ARBA00022475"/>
    </source>
</evidence>
<dbReference type="PROSITE" id="PS00211">
    <property type="entry name" value="ABC_TRANSPORTER_1"/>
    <property type="match status" value="1"/>
</dbReference>
<dbReference type="EMBL" id="WMBQ01000002">
    <property type="protein sequence ID" value="MTD96059.1"/>
    <property type="molecule type" value="Genomic_DNA"/>
</dbReference>
<evidence type="ECO:0000256" key="2">
    <source>
        <dbReference type="ARBA" id="ARBA00005417"/>
    </source>
</evidence>
<dbReference type="SMART" id="SM00382">
    <property type="entry name" value="AAA"/>
    <property type="match status" value="1"/>
</dbReference>
<keyword evidence="4" id="KW-1003">Cell membrane</keyword>
<dbReference type="GO" id="GO:0005524">
    <property type="term" value="F:ATP binding"/>
    <property type="evidence" value="ECO:0007669"/>
    <property type="project" value="UniProtKB-KW"/>
</dbReference>
<evidence type="ECO:0000256" key="6">
    <source>
        <dbReference type="ARBA" id="ARBA00022741"/>
    </source>
</evidence>
<evidence type="ECO:0000256" key="5">
    <source>
        <dbReference type="ARBA" id="ARBA00022692"/>
    </source>
</evidence>
<feature type="transmembrane region" description="Helical" evidence="10">
    <location>
        <begin position="159"/>
        <end position="178"/>
    </location>
</feature>
<evidence type="ECO:0000256" key="3">
    <source>
        <dbReference type="ARBA" id="ARBA00022448"/>
    </source>
</evidence>
<accession>A0A6I3KNL1</accession>
<protein>
    <submittedName>
        <fullName evidence="13">Type I secretion system permease/ATPase</fullName>
    </submittedName>
</protein>
<keyword evidence="6" id="KW-0547">Nucleotide-binding</keyword>
<dbReference type="PROSITE" id="PS50929">
    <property type="entry name" value="ABC_TM1F"/>
    <property type="match status" value="1"/>
</dbReference>
<dbReference type="Gene3D" id="3.40.50.300">
    <property type="entry name" value="P-loop containing nucleotide triphosphate hydrolases"/>
    <property type="match status" value="1"/>
</dbReference>
<dbReference type="InterPro" id="IPR003593">
    <property type="entry name" value="AAA+_ATPase"/>
</dbReference>
<reference evidence="13 14" key="1">
    <citation type="submission" date="2019-11" db="EMBL/GenBank/DDBJ databases">
        <title>Identification of a novel strain.</title>
        <authorList>
            <person name="Xu Q."/>
            <person name="Wang G."/>
        </authorList>
    </citation>
    <scope>NUCLEOTIDE SEQUENCE [LARGE SCALE GENOMIC DNA]</scope>
    <source>
        <strain evidence="14">xq</strain>
    </source>
</reference>
<comment type="caution">
    <text evidence="13">The sequence shown here is derived from an EMBL/GenBank/DDBJ whole genome shotgun (WGS) entry which is preliminary data.</text>
</comment>
<feature type="domain" description="ABC transporter" evidence="11">
    <location>
        <begin position="336"/>
        <end position="574"/>
    </location>
</feature>
<dbReference type="GO" id="GO:0034040">
    <property type="term" value="F:ATPase-coupled lipid transmembrane transporter activity"/>
    <property type="evidence" value="ECO:0007669"/>
    <property type="project" value="TreeGrafter"/>
</dbReference>